<dbReference type="Proteomes" id="UP000062973">
    <property type="component" value="Chromosome"/>
</dbReference>
<dbReference type="STRING" id="1068978.AMETH_2200"/>
<keyword evidence="1" id="KW-0808">Transferase</keyword>
<dbReference type="InterPro" id="IPR029063">
    <property type="entry name" value="SAM-dependent_MTases_sf"/>
</dbReference>
<reference evidence="1 2" key="1">
    <citation type="submission" date="2014-07" db="EMBL/GenBank/DDBJ databases">
        <title>Whole Genome Sequence of the Amycolatopsis methanolica 239.</title>
        <authorList>
            <person name="Tang B."/>
        </authorList>
    </citation>
    <scope>NUCLEOTIDE SEQUENCE [LARGE SCALE GENOMIC DNA]</scope>
    <source>
        <strain evidence="1 2">239</strain>
    </source>
</reference>
<dbReference type="HOGENOM" id="CLU_037990_2_3_11"/>
<dbReference type="PANTHER" id="PTHR43591">
    <property type="entry name" value="METHYLTRANSFERASE"/>
    <property type="match status" value="1"/>
</dbReference>
<organism evidence="1 2">
    <name type="scientific">Amycolatopsis methanolica 239</name>
    <dbReference type="NCBI Taxonomy" id="1068978"/>
    <lineage>
        <taxon>Bacteria</taxon>
        <taxon>Bacillati</taxon>
        <taxon>Actinomycetota</taxon>
        <taxon>Actinomycetes</taxon>
        <taxon>Pseudonocardiales</taxon>
        <taxon>Pseudonocardiaceae</taxon>
        <taxon>Amycolatopsis</taxon>
        <taxon>Amycolatopsis methanolica group</taxon>
    </lineage>
</organism>
<dbReference type="GO" id="GO:0008168">
    <property type="term" value="F:methyltransferase activity"/>
    <property type="evidence" value="ECO:0007669"/>
    <property type="project" value="UniProtKB-KW"/>
</dbReference>
<dbReference type="KEGG" id="amq:AMETH_2200"/>
<gene>
    <name evidence="1" type="ORF">AMETH_2200</name>
</gene>
<sequence length="267" mass="28536">MNPETAAGVFTAARSEFAAWSGRLWRPLGEILTSVARPRPRERVLDACCGTGASAIPAARAVGPDGAVDAIDVAEGLLDEGRREAAALGLGNLRFAAADVLTWPHDGYDVVQSSFGVFFFPDMDAGSRRLAGLLKPGGRFAVSTWRGDGMSRIVPIGRAAALPDRPELEDAPPRPNHSARVDTAGKLADWLSWIGLRDVEVREVAYVQPLHLEDAWTFYLGSSMRGFVGGLSADALDRVRARFFDGLREAGLDTLDAGALIGVGRRP</sequence>
<dbReference type="eggNOG" id="COG2226">
    <property type="taxonomic scope" value="Bacteria"/>
</dbReference>
<dbReference type="PATRIC" id="fig|1068978.7.peg.2339"/>
<dbReference type="PANTHER" id="PTHR43591:SF24">
    <property type="entry name" value="2-METHOXY-6-POLYPRENYL-1,4-BENZOQUINOL METHYLASE, MITOCHONDRIAL"/>
    <property type="match status" value="1"/>
</dbReference>
<accession>A0A076MX64</accession>
<dbReference type="CDD" id="cd02440">
    <property type="entry name" value="AdoMet_MTases"/>
    <property type="match status" value="1"/>
</dbReference>
<dbReference type="SUPFAM" id="SSF53335">
    <property type="entry name" value="S-adenosyl-L-methionine-dependent methyltransferases"/>
    <property type="match status" value="1"/>
</dbReference>
<dbReference type="Gene3D" id="3.40.50.150">
    <property type="entry name" value="Vaccinia Virus protein VP39"/>
    <property type="match status" value="1"/>
</dbReference>
<evidence type="ECO:0000313" key="2">
    <source>
        <dbReference type="Proteomes" id="UP000062973"/>
    </source>
</evidence>
<name>A0A076MX64_AMYME</name>
<dbReference type="EMBL" id="CP009110">
    <property type="protein sequence ID" value="AIJ22292.1"/>
    <property type="molecule type" value="Genomic_DNA"/>
</dbReference>
<dbReference type="Pfam" id="PF01209">
    <property type="entry name" value="Ubie_methyltran"/>
    <property type="match status" value="1"/>
</dbReference>
<keyword evidence="2" id="KW-1185">Reference proteome</keyword>
<dbReference type="RefSeq" id="WP_017981508.1">
    <property type="nucleotide sequence ID" value="NZ_AQUL01000001.1"/>
</dbReference>
<keyword evidence="1" id="KW-0489">Methyltransferase</keyword>
<protein>
    <submittedName>
        <fullName evidence="1">Type 11 methyltransferase</fullName>
    </submittedName>
</protein>
<evidence type="ECO:0000313" key="1">
    <source>
        <dbReference type="EMBL" id="AIJ22292.1"/>
    </source>
</evidence>
<proteinExistence type="predicted"/>
<dbReference type="GO" id="GO:0032259">
    <property type="term" value="P:methylation"/>
    <property type="evidence" value="ECO:0007669"/>
    <property type="project" value="UniProtKB-KW"/>
</dbReference>
<dbReference type="OrthoDB" id="7032234at2"/>
<dbReference type="AlphaFoldDB" id="A0A076MX64"/>